<dbReference type="GeneID" id="106462096"/>
<accession>A0ABM1B9C8</accession>
<proteinExistence type="predicted"/>
<keyword evidence="1" id="KW-0472">Membrane</keyword>
<dbReference type="InterPro" id="IPR045860">
    <property type="entry name" value="Snake_toxin-like_sf"/>
</dbReference>
<gene>
    <name evidence="3 4" type="primary">LOC106462096</name>
</gene>
<dbReference type="Proteomes" id="UP000694941">
    <property type="component" value="Unplaced"/>
</dbReference>
<dbReference type="SUPFAM" id="SSF57302">
    <property type="entry name" value="Snake toxin-like"/>
    <property type="match status" value="1"/>
</dbReference>
<evidence type="ECO:0000313" key="4">
    <source>
        <dbReference type="RefSeq" id="XP_022242550.1"/>
    </source>
</evidence>
<evidence type="ECO:0000313" key="2">
    <source>
        <dbReference type="Proteomes" id="UP000694941"/>
    </source>
</evidence>
<protein>
    <submittedName>
        <fullName evidence="3 4">Uncharacterized protein LOC106462096</fullName>
    </submittedName>
</protein>
<organism evidence="2 3">
    <name type="scientific">Limulus polyphemus</name>
    <name type="common">Atlantic horseshoe crab</name>
    <dbReference type="NCBI Taxonomy" id="6850"/>
    <lineage>
        <taxon>Eukaryota</taxon>
        <taxon>Metazoa</taxon>
        <taxon>Ecdysozoa</taxon>
        <taxon>Arthropoda</taxon>
        <taxon>Chelicerata</taxon>
        <taxon>Merostomata</taxon>
        <taxon>Xiphosura</taxon>
        <taxon>Limulidae</taxon>
        <taxon>Limulus</taxon>
    </lineage>
</organism>
<evidence type="ECO:0000313" key="3">
    <source>
        <dbReference type="RefSeq" id="XP_013777473.1"/>
    </source>
</evidence>
<reference evidence="3 4" key="1">
    <citation type="submission" date="2025-05" db="UniProtKB">
        <authorList>
            <consortium name="RefSeq"/>
        </authorList>
    </citation>
    <scope>IDENTIFICATION</scope>
    <source>
        <tissue evidence="3 4">Muscle</tissue>
    </source>
</reference>
<keyword evidence="1" id="KW-1133">Transmembrane helix</keyword>
<name>A0ABM1B9C8_LIMPO</name>
<keyword evidence="1" id="KW-0812">Transmembrane</keyword>
<feature type="transmembrane region" description="Helical" evidence="1">
    <location>
        <begin position="22"/>
        <end position="41"/>
    </location>
</feature>
<keyword evidence="2" id="KW-1185">Reference proteome</keyword>
<evidence type="ECO:0000256" key="1">
    <source>
        <dbReference type="SAM" id="Phobius"/>
    </source>
</evidence>
<sequence>MSCVLSSVPCHPLHLEMKCFEVLHLSLLYAVLLLLKFSILCHAVSRTNKFGVTAPNNTCYFCSTVFDGEPCLTLPTNVSRSLQRVCGPDEIFCTVLRIDYGPTGEDASFWSIERNCTNHCQEGCVVLGEKTKLYHCRSCCHGNLCNSGGYAPPIALPSHYFIYVLFSIAIVCI</sequence>
<dbReference type="RefSeq" id="XP_022242550.1">
    <property type="nucleotide sequence ID" value="XM_022386842.1"/>
</dbReference>
<dbReference type="RefSeq" id="XP_013777473.1">
    <property type="nucleotide sequence ID" value="XM_013922019.2"/>
</dbReference>
<dbReference type="CDD" id="cd00117">
    <property type="entry name" value="TFP"/>
    <property type="match status" value="1"/>
</dbReference>